<dbReference type="AlphaFoldDB" id="A0A815I2V6"/>
<dbReference type="EMBL" id="CAJNOJ010000274">
    <property type="protein sequence ID" value="CAF1360389.1"/>
    <property type="molecule type" value="Genomic_DNA"/>
</dbReference>
<accession>A0A815I2V6</accession>
<dbReference type="InterPro" id="IPR002083">
    <property type="entry name" value="MATH/TRAF_dom"/>
</dbReference>
<feature type="domain" description="LCCL" evidence="2">
    <location>
        <begin position="262"/>
        <end position="323"/>
    </location>
</feature>
<dbReference type="Gene3D" id="2.170.130.20">
    <property type="entry name" value="LCCL-like domain"/>
    <property type="match status" value="2"/>
</dbReference>
<gene>
    <name evidence="3" type="ORF">EDS130_LOCUS33787</name>
</gene>
<evidence type="ECO:0000259" key="1">
    <source>
        <dbReference type="PROSITE" id="PS50144"/>
    </source>
</evidence>
<dbReference type="InterPro" id="IPR051957">
    <property type="entry name" value="CRISP-LCCL_domain"/>
</dbReference>
<evidence type="ECO:0000313" key="3">
    <source>
        <dbReference type="EMBL" id="CAF1360389.1"/>
    </source>
</evidence>
<proteinExistence type="predicted"/>
<dbReference type="PROSITE" id="PS50144">
    <property type="entry name" value="MATH"/>
    <property type="match status" value="1"/>
</dbReference>
<dbReference type="PANTHER" id="PTHR31331">
    <property type="entry name" value="LCCL DOMAIN PROTEIN (AFU_ORTHOLOGUE AFUA_5G08630)"/>
    <property type="match status" value="1"/>
</dbReference>
<dbReference type="Pfam" id="PF03815">
    <property type="entry name" value="LCCL"/>
    <property type="match status" value="2"/>
</dbReference>
<dbReference type="OrthoDB" id="441660at2759"/>
<dbReference type="PROSITE" id="PS50820">
    <property type="entry name" value="LCCL"/>
    <property type="match status" value="2"/>
</dbReference>
<dbReference type="InterPro" id="IPR004043">
    <property type="entry name" value="LCCL"/>
</dbReference>
<dbReference type="SMART" id="SM00603">
    <property type="entry name" value="LCCL"/>
    <property type="match status" value="2"/>
</dbReference>
<dbReference type="SUPFAM" id="SSF69848">
    <property type="entry name" value="LCCL domain"/>
    <property type="match status" value="2"/>
</dbReference>
<dbReference type="PANTHER" id="PTHR31331:SF1">
    <property type="entry name" value="CYSTEINE RICH SECRETORY PROTEIN LCCL DOMAIN CONTAINING 2"/>
    <property type="match status" value="1"/>
</dbReference>
<name>A0A815I2V6_ADIRI</name>
<dbReference type="InterPro" id="IPR036609">
    <property type="entry name" value="LCCL_sf"/>
</dbReference>
<evidence type="ECO:0000313" key="4">
    <source>
        <dbReference type="Proteomes" id="UP000663852"/>
    </source>
</evidence>
<evidence type="ECO:0000259" key="2">
    <source>
        <dbReference type="PROSITE" id="PS50820"/>
    </source>
</evidence>
<comment type="caution">
    <text evidence="3">The sequence shown here is derived from an EMBL/GenBank/DDBJ whole genome shotgun (WGS) entry which is preliminary data.</text>
</comment>
<feature type="domain" description="LCCL" evidence="2">
    <location>
        <begin position="162"/>
        <end position="223"/>
    </location>
</feature>
<feature type="domain" description="MATH" evidence="1">
    <location>
        <begin position="1"/>
        <end position="36"/>
    </location>
</feature>
<dbReference type="Proteomes" id="UP000663852">
    <property type="component" value="Unassembled WGS sequence"/>
</dbReference>
<reference evidence="3" key="1">
    <citation type="submission" date="2021-02" db="EMBL/GenBank/DDBJ databases">
        <authorList>
            <person name="Nowell W R."/>
        </authorList>
    </citation>
    <scope>NUCLEOTIDE SEQUENCE</scope>
</reference>
<sequence length="331" mass="37066">MNEAYYGIEKFIPLDGFSRNEEFYEQDDTIFIKVEVDFFSEPLGHKKEKKLFLVCIDKRHTVNEKNLLCDNLNSDAFKLLNLFGDMSEAMLMFSSEADKLRNKMAHRRSLDSSGLMLIRKLTSHSLSDGDIVPDVPINLEGYRGKVGRIFSFAVTGNTDGPIWGTDIYTDDSNIATAAVHAGIIDIGETKVVDIKVFPGQQAYFGSTRQGITSLSYGKWSGSFFFTKKPLNFDMTIPNIQMFRDKVGQIFSFKITGNDEGLVWGTHIYTDNSNLATAAVHAGLVTKGEKKVVHIHILPGQFNYHGTTQNGISSLSYNTWEGSYAFCSKPQQ</sequence>
<protein>
    <recommendedName>
        <fullName evidence="5">LCCL domain-containing protein</fullName>
    </recommendedName>
</protein>
<organism evidence="3 4">
    <name type="scientific">Adineta ricciae</name>
    <name type="common">Rotifer</name>
    <dbReference type="NCBI Taxonomy" id="249248"/>
    <lineage>
        <taxon>Eukaryota</taxon>
        <taxon>Metazoa</taxon>
        <taxon>Spiralia</taxon>
        <taxon>Gnathifera</taxon>
        <taxon>Rotifera</taxon>
        <taxon>Eurotatoria</taxon>
        <taxon>Bdelloidea</taxon>
        <taxon>Adinetida</taxon>
        <taxon>Adinetidae</taxon>
        <taxon>Adineta</taxon>
    </lineage>
</organism>
<evidence type="ECO:0008006" key="5">
    <source>
        <dbReference type="Google" id="ProtNLM"/>
    </source>
</evidence>